<protein>
    <recommendedName>
        <fullName evidence="3">DNA polymerase epsilon subunit 3</fullName>
    </recommendedName>
</protein>
<evidence type="ECO:0000256" key="2">
    <source>
        <dbReference type="ARBA" id="ARBA00023242"/>
    </source>
</evidence>
<dbReference type="Pfam" id="PF00808">
    <property type="entry name" value="CBFD_NFYB_HMF"/>
    <property type="match status" value="1"/>
</dbReference>
<dbReference type="GO" id="GO:0031490">
    <property type="term" value="F:chromatin DNA binding"/>
    <property type="evidence" value="ECO:0007669"/>
    <property type="project" value="TreeGrafter"/>
</dbReference>
<dbReference type="InterPro" id="IPR051377">
    <property type="entry name" value="DNA_Pol-Epsilon_Subunit"/>
</dbReference>
<dbReference type="GO" id="GO:0046982">
    <property type="term" value="F:protein heterodimerization activity"/>
    <property type="evidence" value="ECO:0007669"/>
    <property type="project" value="InterPro"/>
</dbReference>
<evidence type="ECO:0000259" key="5">
    <source>
        <dbReference type="Pfam" id="PF00808"/>
    </source>
</evidence>
<dbReference type="GO" id="GO:0006974">
    <property type="term" value="P:DNA damage response"/>
    <property type="evidence" value="ECO:0007669"/>
    <property type="project" value="TreeGrafter"/>
</dbReference>
<dbReference type="GO" id="GO:0006272">
    <property type="term" value="P:leading strand elongation"/>
    <property type="evidence" value="ECO:0007669"/>
    <property type="project" value="TreeGrafter"/>
</dbReference>
<dbReference type="Gene3D" id="1.10.20.10">
    <property type="entry name" value="Histone, subunit A"/>
    <property type="match status" value="1"/>
</dbReference>
<gene>
    <name evidence="6" type="primary">Pole3</name>
    <name evidence="8" type="synonym">LOC112680126</name>
    <name evidence="6" type="ORF">g.94892</name>
</gene>
<dbReference type="InterPro" id="IPR009072">
    <property type="entry name" value="Histone-fold"/>
</dbReference>
<dbReference type="CDD" id="cd22928">
    <property type="entry name" value="HFD_POLE3_DPB4"/>
    <property type="match status" value="1"/>
</dbReference>
<organism evidence="6">
    <name type="scientific">Sipha flava</name>
    <name type="common">yellow sugarcane aphid</name>
    <dbReference type="NCBI Taxonomy" id="143950"/>
    <lineage>
        <taxon>Eukaryota</taxon>
        <taxon>Metazoa</taxon>
        <taxon>Ecdysozoa</taxon>
        <taxon>Arthropoda</taxon>
        <taxon>Hexapoda</taxon>
        <taxon>Insecta</taxon>
        <taxon>Pterygota</taxon>
        <taxon>Neoptera</taxon>
        <taxon>Paraneoptera</taxon>
        <taxon>Hemiptera</taxon>
        <taxon>Sternorrhyncha</taxon>
        <taxon>Aphidomorpha</taxon>
        <taxon>Aphidoidea</taxon>
        <taxon>Aphididae</taxon>
        <taxon>Sipha</taxon>
    </lineage>
</organism>
<evidence type="ECO:0000313" key="6">
    <source>
        <dbReference type="EMBL" id="MBY81151.1"/>
    </source>
</evidence>
<keyword evidence="7" id="KW-1185">Reference proteome</keyword>
<name>A0A2S2QTT5_9HEMI</name>
<dbReference type="GO" id="GO:0031507">
    <property type="term" value="P:heterochromatin formation"/>
    <property type="evidence" value="ECO:0007669"/>
    <property type="project" value="TreeGrafter"/>
</dbReference>
<evidence type="ECO:0000313" key="7">
    <source>
        <dbReference type="Proteomes" id="UP000694846"/>
    </source>
</evidence>
<dbReference type="EMBL" id="GGMS01011948">
    <property type="protein sequence ID" value="MBY81151.1"/>
    <property type="molecule type" value="Transcribed_RNA"/>
</dbReference>
<keyword evidence="2" id="KW-0539">Nucleus</keyword>
<feature type="domain" description="Transcription factor CBF/NF-Y/archaeal histone" evidence="5">
    <location>
        <begin position="9"/>
        <end position="73"/>
    </location>
</feature>
<dbReference type="AlphaFoldDB" id="A0A2S2QTT5"/>
<dbReference type="PANTHER" id="PTHR46172">
    <property type="entry name" value="DNA POLYMERASE EPSILON SUBUNIT 3"/>
    <property type="match status" value="1"/>
</dbReference>
<sequence>MAERLEDLNLPVTAITRIAKEVLPSNTIVSKEAKTALARAASVFILYVSNQATTIATSRNKKTISAQDVLEALSQVDFDCLIEPLQQLLEDFKSTKQQKKDTKKPTPNKNIDATDDIIDLVDDDTDNDIIEL</sequence>
<dbReference type="Proteomes" id="UP000694846">
    <property type="component" value="Unplaced"/>
</dbReference>
<proteinExistence type="predicted"/>
<feature type="compositionally biased region" description="Basic and acidic residues" evidence="4">
    <location>
        <begin position="93"/>
        <end position="104"/>
    </location>
</feature>
<evidence type="ECO:0000256" key="3">
    <source>
        <dbReference type="ARBA" id="ARBA00039793"/>
    </source>
</evidence>
<evidence type="ECO:0000313" key="8">
    <source>
        <dbReference type="RefSeq" id="XP_025405913.1"/>
    </source>
</evidence>
<dbReference type="GO" id="GO:0008622">
    <property type="term" value="C:epsilon DNA polymerase complex"/>
    <property type="evidence" value="ECO:0007669"/>
    <property type="project" value="TreeGrafter"/>
</dbReference>
<evidence type="ECO:0000256" key="4">
    <source>
        <dbReference type="SAM" id="MobiDB-lite"/>
    </source>
</evidence>
<dbReference type="SUPFAM" id="SSF47113">
    <property type="entry name" value="Histone-fold"/>
    <property type="match status" value="1"/>
</dbReference>
<dbReference type="RefSeq" id="XP_025405913.1">
    <property type="nucleotide sequence ID" value="XM_025550128.1"/>
</dbReference>
<feature type="region of interest" description="Disordered" evidence="4">
    <location>
        <begin position="93"/>
        <end position="115"/>
    </location>
</feature>
<reference evidence="6" key="1">
    <citation type="submission" date="2018-04" db="EMBL/GenBank/DDBJ databases">
        <title>Transcriptome assembly of Sipha flava.</title>
        <authorList>
            <person name="Scully E.D."/>
            <person name="Geib S.M."/>
            <person name="Palmer N.A."/>
            <person name="Koch K."/>
            <person name="Bradshaw J."/>
            <person name="Heng-Moss T."/>
            <person name="Sarath G."/>
        </authorList>
    </citation>
    <scope>NUCLEOTIDE SEQUENCE</scope>
</reference>
<comment type="subcellular location">
    <subcellularLocation>
        <location evidence="1">Nucleus</location>
    </subcellularLocation>
</comment>
<evidence type="ECO:0000256" key="1">
    <source>
        <dbReference type="ARBA" id="ARBA00004123"/>
    </source>
</evidence>
<reference evidence="8" key="2">
    <citation type="submission" date="2025-04" db="UniProtKB">
        <authorList>
            <consortium name="RefSeq"/>
        </authorList>
    </citation>
    <scope>IDENTIFICATION</scope>
    <source>
        <tissue evidence="8">Whole body</tissue>
    </source>
</reference>
<accession>A0A2S2QTT5</accession>
<dbReference type="InterPro" id="IPR003958">
    <property type="entry name" value="CBFA_NFYB_domain"/>
</dbReference>
<dbReference type="OrthoDB" id="1707486at2759"/>
<dbReference type="GO" id="GO:0008623">
    <property type="term" value="C:CHRAC"/>
    <property type="evidence" value="ECO:0007669"/>
    <property type="project" value="TreeGrafter"/>
</dbReference>
<dbReference type="PANTHER" id="PTHR46172:SF1">
    <property type="entry name" value="DNA POLYMERASE EPSILON SUBUNIT 3"/>
    <property type="match status" value="1"/>
</dbReference>